<reference evidence="2" key="1">
    <citation type="submission" date="2017-06" db="EMBL/GenBank/DDBJ databases">
        <title>Genome analysis of Fimbriiglobus ruber SP5, the first member of the order Planctomycetales with confirmed chitinolytic capability.</title>
        <authorList>
            <person name="Ravin N.V."/>
            <person name="Rakitin A.L."/>
            <person name="Ivanova A.A."/>
            <person name="Beletsky A.V."/>
            <person name="Kulichevskaya I.S."/>
            <person name="Mardanov A.V."/>
            <person name="Dedysh S.N."/>
        </authorList>
    </citation>
    <scope>NUCLEOTIDE SEQUENCE [LARGE SCALE GENOMIC DNA]</scope>
    <source>
        <strain evidence="2">SP5</strain>
    </source>
</reference>
<dbReference type="EMBL" id="NIDE01000014">
    <property type="protein sequence ID" value="OWK38585.1"/>
    <property type="molecule type" value="Genomic_DNA"/>
</dbReference>
<dbReference type="AlphaFoldDB" id="A0A225DQE7"/>
<evidence type="ECO:0000313" key="2">
    <source>
        <dbReference type="Proteomes" id="UP000214646"/>
    </source>
</evidence>
<accession>A0A225DQE7</accession>
<organism evidence="1 2">
    <name type="scientific">Fimbriiglobus ruber</name>
    <dbReference type="NCBI Taxonomy" id="1908690"/>
    <lineage>
        <taxon>Bacteria</taxon>
        <taxon>Pseudomonadati</taxon>
        <taxon>Planctomycetota</taxon>
        <taxon>Planctomycetia</taxon>
        <taxon>Gemmatales</taxon>
        <taxon>Gemmataceae</taxon>
        <taxon>Fimbriiglobus</taxon>
    </lineage>
</organism>
<dbReference type="Proteomes" id="UP000214646">
    <property type="component" value="Unassembled WGS sequence"/>
</dbReference>
<gene>
    <name evidence="1" type="ORF">FRUB_07705</name>
</gene>
<name>A0A225DQE7_9BACT</name>
<keyword evidence="2" id="KW-1185">Reference proteome</keyword>
<evidence type="ECO:0000313" key="1">
    <source>
        <dbReference type="EMBL" id="OWK38585.1"/>
    </source>
</evidence>
<comment type="caution">
    <text evidence="1">The sequence shown here is derived from an EMBL/GenBank/DDBJ whole genome shotgun (WGS) entry which is preliminary data.</text>
</comment>
<proteinExistence type="predicted"/>
<protein>
    <submittedName>
        <fullName evidence="1">Uncharacterized protein</fullName>
    </submittedName>
</protein>
<sequence>MLHRVNRSLALRGWLGALLGRSRIVLRLPGGDEQNARAD</sequence>